<accession>W9RE52</accession>
<protein>
    <submittedName>
        <fullName evidence="5">40S ribosomal protein S13</fullName>
    </submittedName>
</protein>
<reference evidence="6" key="1">
    <citation type="submission" date="2013-01" db="EMBL/GenBank/DDBJ databases">
        <title>Draft Genome Sequence of a Mulberry Tree, Morus notabilis C.K. Schneid.</title>
        <authorList>
            <person name="He N."/>
            <person name="Zhao S."/>
        </authorList>
    </citation>
    <scope>NUCLEOTIDE SEQUENCE</scope>
</reference>
<keyword evidence="6" id="KW-1185">Reference proteome</keyword>
<sequence length="102" mass="11730">MDRMHSRGKGISASALPYKRTPPSWLKISSQDLASALVNRFVFSRSKQISASALPYKRTPPSWLKIFSQDEPLLDHKWWGVIISGSMFSQEIKFKGIHKHFR</sequence>
<dbReference type="Proteomes" id="UP000030645">
    <property type="component" value="Unassembled WGS sequence"/>
</dbReference>
<name>W9RE52_9ROSA</name>
<dbReference type="AlphaFoldDB" id="W9RE52"/>
<comment type="similarity">
    <text evidence="1">Belongs to the universal ribosomal protein uS15 family.</text>
</comment>
<dbReference type="EMBL" id="KE344904">
    <property type="protein sequence ID" value="EXB85812.1"/>
    <property type="molecule type" value="Genomic_DNA"/>
</dbReference>
<dbReference type="InterPro" id="IPR023029">
    <property type="entry name" value="Ribosomal_uS15_arc_euk"/>
</dbReference>
<keyword evidence="2 5" id="KW-0689">Ribosomal protein</keyword>
<evidence type="ECO:0000259" key="4">
    <source>
        <dbReference type="SMART" id="SM01386"/>
    </source>
</evidence>
<evidence type="ECO:0000256" key="1">
    <source>
        <dbReference type="ARBA" id="ARBA00008434"/>
    </source>
</evidence>
<evidence type="ECO:0000256" key="2">
    <source>
        <dbReference type="ARBA" id="ARBA00022980"/>
    </source>
</evidence>
<dbReference type="GO" id="GO:0003735">
    <property type="term" value="F:structural constituent of ribosome"/>
    <property type="evidence" value="ECO:0007669"/>
    <property type="project" value="InterPro"/>
</dbReference>
<proteinExistence type="inferred from homology"/>
<dbReference type="GO" id="GO:0022627">
    <property type="term" value="C:cytosolic small ribosomal subunit"/>
    <property type="evidence" value="ECO:0007669"/>
    <property type="project" value="TreeGrafter"/>
</dbReference>
<dbReference type="PANTHER" id="PTHR11885">
    <property type="entry name" value="RIBOSOMAL PROTEIN S15P/S13E"/>
    <property type="match status" value="1"/>
</dbReference>
<dbReference type="GO" id="GO:0070181">
    <property type="term" value="F:small ribosomal subunit rRNA binding"/>
    <property type="evidence" value="ECO:0007669"/>
    <property type="project" value="TreeGrafter"/>
</dbReference>
<evidence type="ECO:0000313" key="6">
    <source>
        <dbReference type="Proteomes" id="UP000030645"/>
    </source>
</evidence>
<feature type="domain" description="Small ribosomal subunit protein uS15 N-terminal" evidence="4">
    <location>
        <begin position="1"/>
        <end position="42"/>
    </location>
</feature>
<gene>
    <name evidence="5" type="ORF">L484_009658</name>
</gene>
<dbReference type="STRING" id="981085.W9RE52"/>
<evidence type="ECO:0000313" key="5">
    <source>
        <dbReference type="EMBL" id="EXB85812.1"/>
    </source>
</evidence>
<keyword evidence="3" id="KW-0687">Ribonucleoprotein</keyword>
<dbReference type="SMART" id="SM01386">
    <property type="entry name" value="Ribosomal_S13_N"/>
    <property type="match status" value="1"/>
</dbReference>
<evidence type="ECO:0000256" key="3">
    <source>
        <dbReference type="ARBA" id="ARBA00023274"/>
    </source>
</evidence>
<dbReference type="GO" id="GO:0005730">
    <property type="term" value="C:nucleolus"/>
    <property type="evidence" value="ECO:0007669"/>
    <property type="project" value="TreeGrafter"/>
</dbReference>
<dbReference type="Pfam" id="PF08069">
    <property type="entry name" value="Ribosomal_S13_N"/>
    <property type="match status" value="1"/>
</dbReference>
<dbReference type="InterPro" id="IPR012606">
    <property type="entry name" value="Ribosomal_uS15_N"/>
</dbReference>
<dbReference type="eggNOG" id="KOG0400">
    <property type="taxonomic scope" value="Eukaryota"/>
</dbReference>
<dbReference type="GO" id="GO:0006412">
    <property type="term" value="P:translation"/>
    <property type="evidence" value="ECO:0007669"/>
    <property type="project" value="InterPro"/>
</dbReference>
<dbReference type="PANTHER" id="PTHR11885:SF25">
    <property type="entry name" value="SMALL RIBOSOMAL SUBUNIT PROTEIN US15Y-RELATED"/>
    <property type="match status" value="1"/>
</dbReference>
<organism evidence="5 6">
    <name type="scientific">Morus notabilis</name>
    <dbReference type="NCBI Taxonomy" id="981085"/>
    <lineage>
        <taxon>Eukaryota</taxon>
        <taxon>Viridiplantae</taxon>
        <taxon>Streptophyta</taxon>
        <taxon>Embryophyta</taxon>
        <taxon>Tracheophyta</taxon>
        <taxon>Spermatophyta</taxon>
        <taxon>Magnoliopsida</taxon>
        <taxon>eudicotyledons</taxon>
        <taxon>Gunneridae</taxon>
        <taxon>Pentapetalae</taxon>
        <taxon>rosids</taxon>
        <taxon>fabids</taxon>
        <taxon>Rosales</taxon>
        <taxon>Moraceae</taxon>
        <taxon>Moreae</taxon>
        <taxon>Morus</taxon>
    </lineage>
</organism>